<proteinExistence type="predicted"/>
<organism evidence="1 2">
    <name type="scientific">Lithocarpus litseifolius</name>
    <dbReference type="NCBI Taxonomy" id="425828"/>
    <lineage>
        <taxon>Eukaryota</taxon>
        <taxon>Viridiplantae</taxon>
        <taxon>Streptophyta</taxon>
        <taxon>Embryophyta</taxon>
        <taxon>Tracheophyta</taxon>
        <taxon>Spermatophyta</taxon>
        <taxon>Magnoliopsida</taxon>
        <taxon>eudicotyledons</taxon>
        <taxon>Gunneridae</taxon>
        <taxon>Pentapetalae</taxon>
        <taxon>rosids</taxon>
        <taxon>fabids</taxon>
        <taxon>Fagales</taxon>
        <taxon>Fagaceae</taxon>
        <taxon>Lithocarpus</taxon>
    </lineage>
</organism>
<evidence type="ECO:0008006" key="3">
    <source>
        <dbReference type="Google" id="ProtNLM"/>
    </source>
</evidence>
<protein>
    <recommendedName>
        <fullName evidence="3">Reverse transcriptase zinc-binding domain-containing protein</fullName>
    </recommendedName>
</protein>
<sequence>MCILYQSEEVDMDHLFLSCPFAKVLQSIQFREDQNQADSKHQNGGPQVTQLDWQILMIAGHNRRKLKRGGMSYLAKDREGKEIFKGCHSFKDATKMQATLLAAREAVQKITIP</sequence>
<dbReference type="EMBL" id="JAZDWU010000005">
    <property type="protein sequence ID" value="KAL0002405.1"/>
    <property type="molecule type" value="Genomic_DNA"/>
</dbReference>
<reference evidence="1 2" key="1">
    <citation type="submission" date="2024-01" db="EMBL/GenBank/DDBJ databases">
        <title>A telomere-to-telomere, gap-free genome of sweet tea (Lithocarpus litseifolius).</title>
        <authorList>
            <person name="Zhou J."/>
        </authorList>
    </citation>
    <scope>NUCLEOTIDE SEQUENCE [LARGE SCALE GENOMIC DNA]</scope>
    <source>
        <strain evidence="1">Zhou-2022a</strain>
        <tissue evidence="1">Leaf</tissue>
    </source>
</reference>
<accession>A0AAW2CZ60</accession>
<comment type="caution">
    <text evidence="1">The sequence shown here is derived from an EMBL/GenBank/DDBJ whole genome shotgun (WGS) entry which is preliminary data.</text>
</comment>
<evidence type="ECO:0000313" key="2">
    <source>
        <dbReference type="Proteomes" id="UP001459277"/>
    </source>
</evidence>
<dbReference type="Proteomes" id="UP001459277">
    <property type="component" value="Unassembled WGS sequence"/>
</dbReference>
<evidence type="ECO:0000313" key="1">
    <source>
        <dbReference type="EMBL" id="KAL0002405.1"/>
    </source>
</evidence>
<keyword evidence="2" id="KW-1185">Reference proteome</keyword>
<dbReference type="AlphaFoldDB" id="A0AAW2CZ60"/>
<gene>
    <name evidence="1" type="ORF">SO802_016186</name>
</gene>
<name>A0AAW2CZ60_9ROSI</name>